<dbReference type="SUPFAM" id="SSF52788">
    <property type="entry name" value="Phosphotyrosine protein phosphatases I"/>
    <property type="match status" value="1"/>
</dbReference>
<dbReference type="GO" id="GO:0046685">
    <property type="term" value="P:response to arsenic-containing substance"/>
    <property type="evidence" value="ECO:0007669"/>
    <property type="project" value="UniProtKB-KW"/>
</dbReference>
<name>A0AA41U8C0_9MICO</name>
<keyword evidence="1" id="KW-0059">Arsenical resistance</keyword>
<keyword evidence="4" id="KW-1185">Reference proteome</keyword>
<dbReference type="Pfam" id="PF01451">
    <property type="entry name" value="LMWPc"/>
    <property type="match status" value="1"/>
</dbReference>
<accession>A0AA41U8C0</accession>
<reference evidence="3" key="1">
    <citation type="submission" date="2022-01" db="EMBL/GenBank/DDBJ databases">
        <title>Antribacter sp. nov., isolated from Guizhou of China.</title>
        <authorList>
            <person name="Chengliang C."/>
            <person name="Ya Z."/>
        </authorList>
    </citation>
    <scope>NUCLEOTIDE SEQUENCE</scope>
    <source>
        <strain evidence="3">KLBMP 9083</strain>
    </source>
</reference>
<dbReference type="SMART" id="SM00226">
    <property type="entry name" value="LMWPc"/>
    <property type="match status" value="1"/>
</dbReference>
<dbReference type="RefSeq" id="WP_236088104.1">
    <property type="nucleotide sequence ID" value="NZ_JAKGSG010000020.1"/>
</dbReference>
<proteinExistence type="predicted"/>
<dbReference type="AlphaFoldDB" id="A0AA41U8C0"/>
<dbReference type="InterPro" id="IPR048716">
    <property type="entry name" value="Phosphatase-like_N"/>
</dbReference>
<evidence type="ECO:0000256" key="1">
    <source>
        <dbReference type="ARBA" id="ARBA00022849"/>
    </source>
</evidence>
<feature type="domain" description="Phosphotyrosine protein phosphatase I" evidence="2">
    <location>
        <begin position="189"/>
        <end position="314"/>
    </location>
</feature>
<dbReference type="Pfam" id="PF21234">
    <property type="entry name" value="Phosphatase-like_N"/>
    <property type="match status" value="1"/>
</dbReference>
<dbReference type="Gene3D" id="3.40.50.2300">
    <property type="match status" value="1"/>
</dbReference>
<dbReference type="Gene3D" id="1.10.8.1060">
    <property type="entry name" value="Corynebacterium glutamicum thioredoxin-dependent arsenate reductase, N-terminal domain"/>
    <property type="match status" value="1"/>
</dbReference>
<dbReference type="PANTHER" id="PTHR43428:SF1">
    <property type="entry name" value="ARSENATE REDUCTASE"/>
    <property type="match status" value="1"/>
</dbReference>
<dbReference type="Proteomes" id="UP001165405">
    <property type="component" value="Unassembled WGS sequence"/>
</dbReference>
<evidence type="ECO:0000313" key="3">
    <source>
        <dbReference type="EMBL" id="MCF4120332.1"/>
    </source>
</evidence>
<gene>
    <name evidence="3" type="ORF">L1785_05000</name>
</gene>
<dbReference type="EMBL" id="JAKGSG010000020">
    <property type="protein sequence ID" value="MCF4120332.1"/>
    <property type="molecule type" value="Genomic_DNA"/>
</dbReference>
<dbReference type="InterPro" id="IPR036196">
    <property type="entry name" value="Ptyr_pPase_sf"/>
</dbReference>
<dbReference type="InterPro" id="IPR023485">
    <property type="entry name" value="Ptyr_pPase"/>
</dbReference>
<organism evidence="3 4">
    <name type="scientific">Antribacter soli</name>
    <dbReference type="NCBI Taxonomy" id="2910976"/>
    <lineage>
        <taxon>Bacteria</taxon>
        <taxon>Bacillati</taxon>
        <taxon>Actinomycetota</taxon>
        <taxon>Actinomycetes</taxon>
        <taxon>Micrococcales</taxon>
        <taxon>Promicromonosporaceae</taxon>
        <taxon>Antribacter</taxon>
    </lineage>
</organism>
<sequence length="350" mass="36793">MNPDELRRAQTRTMADPDRLRLFAAVLTAPSGRPTADDLTAPGEDVAVARSHLQAMSDVGLVALVGSVAPGDEVAGPSVAPEVPEPRYRVTPRGIVRFGGSALAQPRFPDDPALDEHDHPALLRRVTEILSESFADSAGPGTVDRLVRESYTMLDAQTGGVGHLPAITAWLATDRLAALKAPLAPHRSLDVLFVCVHNQGRSQIAAALTRRLVGDRIRVRTAGTRPAATADPVVRAVLARRGLDGLVEFPRPLTDELVRASGFIVTMGCGDACPVLPGRRYLDWPLDDPAGRSVAEVEQIVDDIAGRVRGLVAEIEATAPVTAGAGPAGGQSSSQSEAAAIAALELRLAK</sequence>
<evidence type="ECO:0000259" key="2">
    <source>
        <dbReference type="SMART" id="SM00226"/>
    </source>
</evidence>
<protein>
    <submittedName>
        <fullName evidence="3">Low molecular weight phosphatase family protein</fullName>
    </submittedName>
</protein>
<comment type="caution">
    <text evidence="3">The sequence shown here is derived from an EMBL/GenBank/DDBJ whole genome shotgun (WGS) entry which is preliminary data.</text>
</comment>
<evidence type="ECO:0000313" key="4">
    <source>
        <dbReference type="Proteomes" id="UP001165405"/>
    </source>
</evidence>
<dbReference type="PANTHER" id="PTHR43428">
    <property type="entry name" value="ARSENATE REDUCTASE"/>
    <property type="match status" value="1"/>
</dbReference>